<evidence type="ECO:0000313" key="2">
    <source>
        <dbReference type="Proteomes" id="UP000254304"/>
    </source>
</evidence>
<evidence type="ECO:0000313" key="1">
    <source>
        <dbReference type="EMBL" id="STQ42850.1"/>
    </source>
</evidence>
<dbReference type="Proteomes" id="UP000254304">
    <property type="component" value="Unassembled WGS sequence"/>
</dbReference>
<name>A0A377N6Z9_9GAMM</name>
<gene>
    <name evidence="1" type="ORF">NCTC12157_00516</name>
</gene>
<protein>
    <submittedName>
        <fullName evidence="1">Uncharacterized protein</fullName>
    </submittedName>
</protein>
<dbReference type="AlphaFoldDB" id="A0A377N6Z9"/>
<organism evidence="1 2">
    <name type="scientific">Ewingella americana</name>
    <dbReference type="NCBI Taxonomy" id="41202"/>
    <lineage>
        <taxon>Bacteria</taxon>
        <taxon>Pseudomonadati</taxon>
        <taxon>Pseudomonadota</taxon>
        <taxon>Gammaproteobacteria</taxon>
        <taxon>Enterobacterales</taxon>
        <taxon>Yersiniaceae</taxon>
        <taxon>Ewingella</taxon>
    </lineage>
</organism>
<proteinExistence type="predicted"/>
<accession>A0A377N6Z9</accession>
<dbReference type="EMBL" id="UGGO01000001">
    <property type="protein sequence ID" value="STQ42850.1"/>
    <property type="molecule type" value="Genomic_DNA"/>
</dbReference>
<sequence length="94" mass="10887">MISGCDSRVQHYWNNLDEEGRRYLCFLAGLKQRHIECDWADLSEGEKVSLWGAVLKVRQLQQDTRFFTPEDFKGAGACRVAPREVEQDVNNSMH</sequence>
<reference evidence="1 2" key="1">
    <citation type="submission" date="2018-06" db="EMBL/GenBank/DDBJ databases">
        <authorList>
            <consortium name="Pathogen Informatics"/>
            <person name="Doyle S."/>
        </authorList>
    </citation>
    <scope>NUCLEOTIDE SEQUENCE [LARGE SCALE GENOMIC DNA]</scope>
    <source>
        <strain evidence="1 2">NCTC12157</strain>
    </source>
</reference>